<gene>
    <name evidence="3" type="ORF">KR093_002645</name>
</gene>
<keyword evidence="4" id="KW-1185">Reference proteome</keyword>
<keyword evidence="2" id="KW-0732">Signal</keyword>
<evidence type="ECO:0000256" key="1">
    <source>
        <dbReference type="SAM" id="MobiDB-lite"/>
    </source>
</evidence>
<evidence type="ECO:0000256" key="2">
    <source>
        <dbReference type="SAM" id="SignalP"/>
    </source>
</evidence>
<feature type="signal peptide" evidence="2">
    <location>
        <begin position="1"/>
        <end position="21"/>
    </location>
</feature>
<sequence length="111" mass="12010">IMHHNVVSALLVAIVIYQSCAAELRPCSTTKDDRIVFPDDNRVTGSSVNASSTTESPLNSTTTTVDEETRDSNTTTTTTELPDIGNRILVETLPVCEPGFQLRAGRCRKSA</sequence>
<dbReference type="AlphaFoldDB" id="A0AAD4K7P2"/>
<dbReference type="EMBL" id="JAJJHW010000681">
    <property type="protein sequence ID" value="KAH8384612.1"/>
    <property type="molecule type" value="Genomic_DNA"/>
</dbReference>
<feature type="compositionally biased region" description="Low complexity" evidence="1">
    <location>
        <begin position="51"/>
        <end position="64"/>
    </location>
</feature>
<feature type="non-terminal residue" evidence="3">
    <location>
        <position position="1"/>
    </location>
</feature>
<evidence type="ECO:0000313" key="3">
    <source>
        <dbReference type="EMBL" id="KAH8384612.1"/>
    </source>
</evidence>
<name>A0AAD4K7P2_9MUSC</name>
<dbReference type="Proteomes" id="UP001200034">
    <property type="component" value="Unassembled WGS sequence"/>
</dbReference>
<proteinExistence type="predicted"/>
<organism evidence="3 4">
    <name type="scientific">Drosophila rubida</name>
    <dbReference type="NCBI Taxonomy" id="30044"/>
    <lineage>
        <taxon>Eukaryota</taxon>
        <taxon>Metazoa</taxon>
        <taxon>Ecdysozoa</taxon>
        <taxon>Arthropoda</taxon>
        <taxon>Hexapoda</taxon>
        <taxon>Insecta</taxon>
        <taxon>Pterygota</taxon>
        <taxon>Neoptera</taxon>
        <taxon>Endopterygota</taxon>
        <taxon>Diptera</taxon>
        <taxon>Brachycera</taxon>
        <taxon>Muscomorpha</taxon>
        <taxon>Ephydroidea</taxon>
        <taxon>Drosophilidae</taxon>
        <taxon>Drosophila</taxon>
    </lineage>
</organism>
<feature type="region of interest" description="Disordered" evidence="1">
    <location>
        <begin position="38"/>
        <end position="81"/>
    </location>
</feature>
<feature type="chain" id="PRO_5042007672" evidence="2">
    <location>
        <begin position="22"/>
        <end position="111"/>
    </location>
</feature>
<reference evidence="3" key="1">
    <citation type="journal article" date="2021" name="Mol. Ecol. Resour.">
        <title>Phylogenomic analyses of the genus Drosophila reveals genomic signals of climate adaptation.</title>
        <authorList>
            <person name="Li F."/>
            <person name="Rane R.V."/>
            <person name="Luria V."/>
            <person name="Xiong Z."/>
            <person name="Chen J."/>
            <person name="Li Z."/>
            <person name="Catullo R.A."/>
            <person name="Griffin P.C."/>
            <person name="Schiffer M."/>
            <person name="Pearce S."/>
            <person name="Lee S.F."/>
            <person name="McElroy K."/>
            <person name="Stocker A."/>
            <person name="Shirriffs J."/>
            <person name="Cockerell F."/>
            <person name="Coppin C."/>
            <person name="Sgro C.M."/>
            <person name="Karger A."/>
            <person name="Cain J.W."/>
            <person name="Weber J.A."/>
            <person name="Santpere G."/>
            <person name="Kirschner M.W."/>
            <person name="Hoffmann A.A."/>
            <person name="Oakeshott J.G."/>
            <person name="Zhang G."/>
        </authorList>
    </citation>
    <scope>NUCLEOTIDE SEQUENCE</scope>
    <source>
        <strain evidence="3">BGI-SZ-2011g</strain>
    </source>
</reference>
<comment type="caution">
    <text evidence="3">The sequence shown here is derived from an EMBL/GenBank/DDBJ whole genome shotgun (WGS) entry which is preliminary data.</text>
</comment>
<evidence type="ECO:0000313" key="4">
    <source>
        <dbReference type="Proteomes" id="UP001200034"/>
    </source>
</evidence>
<accession>A0AAD4K7P2</accession>
<protein>
    <submittedName>
        <fullName evidence="3">Uncharacterized protein</fullName>
    </submittedName>
</protein>